<accession>A0A919CVP9</accession>
<reference evidence="2" key="1">
    <citation type="journal article" date="2014" name="Int. J. Syst. Evol. Microbiol.">
        <title>Complete genome sequence of Corynebacterium casei LMG S-19264T (=DSM 44701T), isolated from a smear-ripened cheese.</title>
        <authorList>
            <consortium name="US DOE Joint Genome Institute (JGI-PGF)"/>
            <person name="Walter F."/>
            <person name="Albersmeier A."/>
            <person name="Kalinowski J."/>
            <person name="Ruckert C."/>
        </authorList>
    </citation>
    <scope>NUCLEOTIDE SEQUENCE</scope>
    <source>
        <strain evidence="2">JCM 4654</strain>
    </source>
</reference>
<dbReference type="EMBL" id="BMVF01000008">
    <property type="protein sequence ID" value="GHD90187.1"/>
    <property type="molecule type" value="Genomic_DNA"/>
</dbReference>
<proteinExistence type="predicted"/>
<reference evidence="2" key="2">
    <citation type="submission" date="2020-09" db="EMBL/GenBank/DDBJ databases">
        <authorList>
            <person name="Sun Q."/>
            <person name="Ohkuma M."/>
        </authorList>
    </citation>
    <scope>NUCLEOTIDE SEQUENCE</scope>
    <source>
        <strain evidence="2">JCM 4654</strain>
    </source>
</reference>
<gene>
    <name evidence="2" type="ORF">GCM10010508_33910</name>
</gene>
<evidence type="ECO:0000313" key="3">
    <source>
        <dbReference type="Proteomes" id="UP000608955"/>
    </source>
</evidence>
<sequence>MASREQAASRAPARVSRRTRAAGLADLNLLDLRTGMTCLRSSVVHGGGGEVRGMPAGTAGEGGPPLAEVRVTAGVGMPFVA</sequence>
<feature type="region of interest" description="Disordered" evidence="1">
    <location>
        <begin position="46"/>
        <end position="65"/>
    </location>
</feature>
<name>A0A919CVP9_9ACTN</name>
<protein>
    <submittedName>
        <fullName evidence="2">Uncharacterized protein</fullName>
    </submittedName>
</protein>
<dbReference type="AlphaFoldDB" id="A0A919CVP9"/>
<organism evidence="2 3">
    <name type="scientific">Streptomyces naganishii JCM 4654</name>
    <dbReference type="NCBI Taxonomy" id="1306179"/>
    <lineage>
        <taxon>Bacteria</taxon>
        <taxon>Bacillati</taxon>
        <taxon>Actinomycetota</taxon>
        <taxon>Actinomycetes</taxon>
        <taxon>Kitasatosporales</taxon>
        <taxon>Streptomycetaceae</taxon>
        <taxon>Streptomyces</taxon>
    </lineage>
</organism>
<keyword evidence="3" id="KW-1185">Reference proteome</keyword>
<dbReference type="Proteomes" id="UP000608955">
    <property type="component" value="Unassembled WGS sequence"/>
</dbReference>
<comment type="caution">
    <text evidence="2">The sequence shown here is derived from an EMBL/GenBank/DDBJ whole genome shotgun (WGS) entry which is preliminary data.</text>
</comment>
<evidence type="ECO:0000256" key="1">
    <source>
        <dbReference type="SAM" id="MobiDB-lite"/>
    </source>
</evidence>
<evidence type="ECO:0000313" key="2">
    <source>
        <dbReference type="EMBL" id="GHD90187.1"/>
    </source>
</evidence>